<dbReference type="Proteomes" id="UP001605036">
    <property type="component" value="Unassembled WGS sequence"/>
</dbReference>
<gene>
    <name evidence="2" type="ORF">R1flu_012817</name>
</gene>
<accession>A0ABD1ZCQ4</accession>
<dbReference type="AlphaFoldDB" id="A0ABD1ZCQ4"/>
<proteinExistence type="predicted"/>
<dbReference type="EMBL" id="JBHFFA010000002">
    <property type="protein sequence ID" value="KAL2645230.1"/>
    <property type="molecule type" value="Genomic_DNA"/>
</dbReference>
<protein>
    <submittedName>
        <fullName evidence="2">Uncharacterized protein</fullName>
    </submittedName>
</protein>
<organism evidence="2 3">
    <name type="scientific">Riccia fluitans</name>
    <dbReference type="NCBI Taxonomy" id="41844"/>
    <lineage>
        <taxon>Eukaryota</taxon>
        <taxon>Viridiplantae</taxon>
        <taxon>Streptophyta</taxon>
        <taxon>Embryophyta</taxon>
        <taxon>Marchantiophyta</taxon>
        <taxon>Marchantiopsida</taxon>
        <taxon>Marchantiidae</taxon>
        <taxon>Marchantiales</taxon>
        <taxon>Ricciaceae</taxon>
        <taxon>Riccia</taxon>
    </lineage>
</organism>
<name>A0ABD1ZCQ4_9MARC</name>
<reference evidence="2 3" key="1">
    <citation type="submission" date="2024-09" db="EMBL/GenBank/DDBJ databases">
        <title>Chromosome-scale assembly of Riccia fluitans.</title>
        <authorList>
            <person name="Paukszto L."/>
            <person name="Sawicki J."/>
            <person name="Karawczyk K."/>
            <person name="Piernik-Szablinska J."/>
            <person name="Szczecinska M."/>
            <person name="Mazdziarz M."/>
        </authorList>
    </citation>
    <scope>NUCLEOTIDE SEQUENCE [LARGE SCALE GENOMIC DNA]</scope>
    <source>
        <strain evidence="2">Rf_01</strain>
        <tissue evidence="2">Aerial parts of the thallus</tissue>
    </source>
</reference>
<sequence>MAKKETIDLSDEEPQEAKREEETNFAEGTSQAPTIDDIDNFRKSMTYGEEVVVPILRFLGESRAEVEEEVKRRMSLVEIMSHFSKGN</sequence>
<feature type="region of interest" description="Disordered" evidence="1">
    <location>
        <begin position="1"/>
        <end position="36"/>
    </location>
</feature>
<comment type="caution">
    <text evidence="2">The sequence shown here is derived from an EMBL/GenBank/DDBJ whole genome shotgun (WGS) entry which is preliminary data.</text>
</comment>
<evidence type="ECO:0000256" key="1">
    <source>
        <dbReference type="SAM" id="MobiDB-lite"/>
    </source>
</evidence>
<keyword evidence="3" id="KW-1185">Reference proteome</keyword>
<evidence type="ECO:0000313" key="3">
    <source>
        <dbReference type="Proteomes" id="UP001605036"/>
    </source>
</evidence>
<evidence type="ECO:0000313" key="2">
    <source>
        <dbReference type="EMBL" id="KAL2645230.1"/>
    </source>
</evidence>